<dbReference type="Gene3D" id="1.10.1470.10">
    <property type="entry name" value="YjbJ"/>
    <property type="match status" value="1"/>
</dbReference>
<dbReference type="OrthoDB" id="8309601at2759"/>
<sequence length="128" mass="14905">APFLLVLPSTRRPSANSRSVRIVPGGGSDGGCTDRELYLIQSGTQLREESCLAFKWSRKMDWNRVEGNWKQIKGKVKEQWGKLTDDDLDVINGKRDQLEGRIQERYGYQKDQVKKDIDDWYDRQNWQG</sequence>
<protein>
    <recommendedName>
        <fullName evidence="2">CsbD-like domain-containing protein</fullName>
    </recommendedName>
</protein>
<feature type="non-terminal residue" evidence="3">
    <location>
        <position position="1"/>
    </location>
</feature>
<dbReference type="EMBL" id="KQ123552">
    <property type="protein sequence ID" value="KMS64757.1"/>
    <property type="molecule type" value="Genomic_DNA"/>
</dbReference>
<dbReference type="PANTHER" id="PTHR34977">
    <property type="entry name" value="UPF0337 PROTEIN YJBJ"/>
    <property type="match status" value="1"/>
</dbReference>
<name>A0A0J7YM95_BETVV</name>
<dbReference type="Pfam" id="PF05532">
    <property type="entry name" value="CsbD"/>
    <property type="match status" value="1"/>
</dbReference>
<evidence type="ECO:0000256" key="1">
    <source>
        <dbReference type="ARBA" id="ARBA00009129"/>
    </source>
</evidence>
<dbReference type="AlphaFoldDB" id="A0A0J7YM95"/>
<dbReference type="InterPro" id="IPR036629">
    <property type="entry name" value="YjbJ_sf"/>
</dbReference>
<reference evidence="3 4" key="1">
    <citation type="journal article" date="2014" name="Nature">
        <title>The genome of the recently domesticated crop plant sugar beet (Beta vulgaris).</title>
        <authorList>
            <person name="Dohm J.C."/>
            <person name="Minoche A.E."/>
            <person name="Holtgrawe D."/>
            <person name="Capella-Gutierrez S."/>
            <person name="Zakrzewski F."/>
            <person name="Tafer H."/>
            <person name="Rupp O."/>
            <person name="Sorensen T.R."/>
            <person name="Stracke R."/>
            <person name="Reinhardt R."/>
            <person name="Goesmann A."/>
            <person name="Kraft T."/>
            <person name="Schulz B."/>
            <person name="Stadler P.F."/>
            <person name="Schmidt T."/>
            <person name="Gabaldon T."/>
            <person name="Lehrach H."/>
            <person name="Weisshaar B."/>
            <person name="Himmelbauer H."/>
        </authorList>
    </citation>
    <scope>NUCLEOTIDE SEQUENCE [LARGE SCALE GENOMIC DNA]</scope>
    <source>
        <tissue evidence="3">Taproot</tissue>
    </source>
</reference>
<accession>A0A0J7YM95</accession>
<evidence type="ECO:0000313" key="3">
    <source>
        <dbReference type="EMBL" id="KMS64757.1"/>
    </source>
</evidence>
<dbReference type="SUPFAM" id="SSF69047">
    <property type="entry name" value="Hypothetical protein YjbJ"/>
    <property type="match status" value="1"/>
</dbReference>
<proteinExistence type="inferred from homology"/>
<organism evidence="3 4">
    <name type="scientific">Beta vulgaris subsp. vulgaris</name>
    <name type="common">Beet</name>
    <dbReference type="NCBI Taxonomy" id="3555"/>
    <lineage>
        <taxon>Eukaryota</taxon>
        <taxon>Viridiplantae</taxon>
        <taxon>Streptophyta</taxon>
        <taxon>Embryophyta</taxon>
        <taxon>Tracheophyta</taxon>
        <taxon>Spermatophyta</taxon>
        <taxon>Magnoliopsida</taxon>
        <taxon>eudicotyledons</taxon>
        <taxon>Gunneridae</taxon>
        <taxon>Pentapetalae</taxon>
        <taxon>Caryophyllales</taxon>
        <taxon>Chenopodiaceae</taxon>
        <taxon>Betoideae</taxon>
        <taxon>Beta</taxon>
    </lineage>
</organism>
<keyword evidence="4" id="KW-1185">Reference proteome</keyword>
<dbReference type="Proteomes" id="UP000035740">
    <property type="component" value="Unassembled WGS sequence"/>
</dbReference>
<feature type="domain" description="CsbD-like" evidence="2">
    <location>
        <begin position="63"/>
        <end position="115"/>
    </location>
</feature>
<evidence type="ECO:0000313" key="4">
    <source>
        <dbReference type="Proteomes" id="UP000035740"/>
    </source>
</evidence>
<dbReference type="InterPro" id="IPR050423">
    <property type="entry name" value="UPF0337_stress_rsp"/>
</dbReference>
<dbReference type="InterPro" id="IPR008462">
    <property type="entry name" value="CsbD"/>
</dbReference>
<dbReference type="Gramene" id="KMS64757">
    <property type="protein sequence ID" value="KMS64757"/>
    <property type="gene ID" value="BVRB_042970"/>
</dbReference>
<dbReference type="PANTHER" id="PTHR34977:SF1">
    <property type="entry name" value="UPF0337 PROTEIN YJBJ"/>
    <property type="match status" value="1"/>
</dbReference>
<evidence type="ECO:0000259" key="2">
    <source>
        <dbReference type="Pfam" id="PF05532"/>
    </source>
</evidence>
<comment type="similarity">
    <text evidence="1">Belongs to the UPF0337 (CsbD) family.</text>
</comment>
<gene>
    <name evidence="3" type="ORF">BVRB_042970</name>
</gene>